<dbReference type="AlphaFoldDB" id="A0A7Y0R283"/>
<dbReference type="SUPFAM" id="SSF51215">
    <property type="entry name" value="Regulatory protein AraC"/>
    <property type="match status" value="1"/>
</dbReference>
<accession>A0A7Y0R283</accession>
<dbReference type="InterPro" id="IPR037923">
    <property type="entry name" value="HTH-like"/>
</dbReference>
<dbReference type="InterPro" id="IPR003313">
    <property type="entry name" value="AraC-bd"/>
</dbReference>
<dbReference type="GO" id="GO:0006355">
    <property type="term" value="P:regulation of DNA-templated transcription"/>
    <property type="evidence" value="ECO:0007669"/>
    <property type="project" value="InterPro"/>
</dbReference>
<evidence type="ECO:0000313" key="4">
    <source>
        <dbReference type="Proteomes" id="UP000565155"/>
    </source>
</evidence>
<organism evidence="3 4">
    <name type="scientific">Vibrio alginolyticus</name>
    <dbReference type="NCBI Taxonomy" id="663"/>
    <lineage>
        <taxon>Bacteria</taxon>
        <taxon>Pseudomonadati</taxon>
        <taxon>Pseudomonadota</taxon>
        <taxon>Gammaproteobacteria</taxon>
        <taxon>Vibrionales</taxon>
        <taxon>Vibrionaceae</taxon>
        <taxon>Vibrio</taxon>
    </lineage>
</organism>
<dbReference type="Proteomes" id="UP000565155">
    <property type="component" value="Unassembled WGS sequence"/>
</dbReference>
<reference evidence="3 4" key="1">
    <citation type="submission" date="2020-04" db="EMBL/GenBank/DDBJ databases">
        <title>Whole-genome sequencing of Vibrio spp. from China reveals different genetic environments of blaCTX-M-14 among diverse lineages.</title>
        <authorList>
            <person name="Zheng Z."/>
            <person name="Ye L."/>
            <person name="Chen S."/>
        </authorList>
    </citation>
    <scope>NUCLEOTIDE SEQUENCE [LARGE SCALE GENOMIC DNA]</scope>
    <source>
        <strain evidence="3 4">Vb1636</strain>
    </source>
</reference>
<evidence type="ECO:0000259" key="2">
    <source>
        <dbReference type="Pfam" id="PF02311"/>
    </source>
</evidence>
<name>A0A7Y0R283_VIBAL</name>
<feature type="non-terminal residue" evidence="3">
    <location>
        <position position="103"/>
    </location>
</feature>
<dbReference type="GO" id="GO:0003677">
    <property type="term" value="F:DNA binding"/>
    <property type="evidence" value="ECO:0007669"/>
    <property type="project" value="UniProtKB-KW"/>
</dbReference>
<evidence type="ECO:0000256" key="1">
    <source>
        <dbReference type="ARBA" id="ARBA00023125"/>
    </source>
</evidence>
<sequence length="103" mass="12331">MAHIEKVPQRPGFSWRYRRIDEVEKEYDLHFHDDVFELVIHRHFTGSLHIGHNELEVTHNQMLLIAPGVPHSIHSTLVESKCETHVIWFKREWIANLMFYCAE</sequence>
<evidence type="ECO:0000313" key="3">
    <source>
        <dbReference type="EMBL" id="NMR78142.1"/>
    </source>
</evidence>
<dbReference type="Pfam" id="PF02311">
    <property type="entry name" value="AraC_binding"/>
    <property type="match status" value="1"/>
</dbReference>
<proteinExistence type="predicted"/>
<gene>
    <name evidence="3" type="ORF">HKB35_31685</name>
</gene>
<keyword evidence="1" id="KW-0238">DNA-binding</keyword>
<protein>
    <submittedName>
        <fullName evidence="3">AraC family transcriptional regulator</fullName>
    </submittedName>
</protein>
<dbReference type="EMBL" id="JABCMA010001423">
    <property type="protein sequence ID" value="NMR78142.1"/>
    <property type="molecule type" value="Genomic_DNA"/>
</dbReference>
<dbReference type="RefSeq" id="WP_169630149.1">
    <property type="nucleotide sequence ID" value="NZ_JABCMA010001423.1"/>
</dbReference>
<feature type="domain" description="AraC-type arabinose-binding/dimerisation" evidence="2">
    <location>
        <begin position="25"/>
        <end position="95"/>
    </location>
</feature>
<comment type="caution">
    <text evidence="3">The sequence shown here is derived from an EMBL/GenBank/DDBJ whole genome shotgun (WGS) entry which is preliminary data.</text>
</comment>